<dbReference type="PANTHER" id="PTHR10039">
    <property type="entry name" value="AMELOGENIN"/>
    <property type="match status" value="1"/>
</dbReference>
<keyword evidence="4" id="KW-1185">Reference proteome</keyword>
<gene>
    <name evidence="3" type="ORF">FA13DRAFT_677515</name>
</gene>
<accession>A0A4Y7SAM2</accession>
<sequence length="473" mass="53075">MSSISNIVHHAILNKRIDIGAVHDSEDQSDAARCYPGTRDTVIDITLNWIDHGEERMAWVTGFMGTGKTAILLSIAERCHREGILAASFFSSSSHRRDLRTLIPTILYQLSSNHILASSIGKDLTCFFSKHPDVFEKSFESQADNLLQLFKKPSQSRTNWPKVIVIDGFDQVKVDGDKSESPEHKASKQRQALRALLKLTADKDFPFRVLIGSRQEPVIVAFMKDDATCAAASMVNLNGFLGTAQGTGIELFFDSKFEEARRKPGFAQDRFSMEPSTYGWPPFNERQRNILTFRAAGYFPYASSVAAFIENGSQPPQAQLEAVLSQKEQERDFLALLRGTESENPPPPNPFVVLDAMYSNTLNSCPDPLKVVTILKLIHTKGKDASTPAYFWHHFFESSCADHGLANGGLRRLLDPLFGLMSIPPAHDKTAPFTFCHTQSLFEYLDDERRCGKTRRFRRQLPDFVRKGILGHC</sequence>
<dbReference type="InterPro" id="IPR027417">
    <property type="entry name" value="P-loop_NTPase"/>
</dbReference>
<dbReference type="Pfam" id="PF24883">
    <property type="entry name" value="NPHP3_N"/>
    <property type="match status" value="1"/>
</dbReference>
<evidence type="ECO:0000256" key="1">
    <source>
        <dbReference type="ARBA" id="ARBA00022737"/>
    </source>
</evidence>
<evidence type="ECO:0000259" key="2">
    <source>
        <dbReference type="Pfam" id="PF24883"/>
    </source>
</evidence>
<organism evidence="3 4">
    <name type="scientific">Coprinellus micaceus</name>
    <name type="common">Glistening ink-cap mushroom</name>
    <name type="synonym">Coprinus micaceus</name>
    <dbReference type="NCBI Taxonomy" id="71717"/>
    <lineage>
        <taxon>Eukaryota</taxon>
        <taxon>Fungi</taxon>
        <taxon>Dikarya</taxon>
        <taxon>Basidiomycota</taxon>
        <taxon>Agaricomycotina</taxon>
        <taxon>Agaricomycetes</taxon>
        <taxon>Agaricomycetidae</taxon>
        <taxon>Agaricales</taxon>
        <taxon>Agaricineae</taxon>
        <taxon>Psathyrellaceae</taxon>
        <taxon>Coprinellus</taxon>
    </lineage>
</organism>
<proteinExistence type="predicted"/>
<dbReference type="Proteomes" id="UP000298030">
    <property type="component" value="Unassembled WGS sequence"/>
</dbReference>
<comment type="caution">
    <text evidence="3">The sequence shown here is derived from an EMBL/GenBank/DDBJ whole genome shotgun (WGS) entry which is preliminary data.</text>
</comment>
<dbReference type="InterPro" id="IPR056884">
    <property type="entry name" value="NPHP3-like_N"/>
</dbReference>
<dbReference type="Gene3D" id="3.40.50.300">
    <property type="entry name" value="P-loop containing nucleotide triphosphate hydrolases"/>
    <property type="match status" value="1"/>
</dbReference>
<name>A0A4Y7SAM2_COPMI</name>
<dbReference type="SUPFAM" id="SSF52540">
    <property type="entry name" value="P-loop containing nucleoside triphosphate hydrolases"/>
    <property type="match status" value="1"/>
</dbReference>
<dbReference type="AlphaFoldDB" id="A0A4Y7SAM2"/>
<evidence type="ECO:0000313" key="3">
    <source>
        <dbReference type="EMBL" id="TEB18161.1"/>
    </source>
</evidence>
<protein>
    <recommendedName>
        <fullName evidence="2">Nephrocystin 3-like N-terminal domain-containing protein</fullName>
    </recommendedName>
</protein>
<dbReference type="EMBL" id="QPFP01000283">
    <property type="protein sequence ID" value="TEB18161.1"/>
    <property type="molecule type" value="Genomic_DNA"/>
</dbReference>
<reference evidence="3 4" key="1">
    <citation type="journal article" date="2019" name="Nat. Ecol. Evol.">
        <title>Megaphylogeny resolves global patterns of mushroom evolution.</title>
        <authorList>
            <person name="Varga T."/>
            <person name="Krizsan K."/>
            <person name="Foldi C."/>
            <person name="Dima B."/>
            <person name="Sanchez-Garcia M."/>
            <person name="Sanchez-Ramirez S."/>
            <person name="Szollosi G.J."/>
            <person name="Szarkandi J.G."/>
            <person name="Papp V."/>
            <person name="Albert L."/>
            <person name="Andreopoulos W."/>
            <person name="Angelini C."/>
            <person name="Antonin V."/>
            <person name="Barry K.W."/>
            <person name="Bougher N.L."/>
            <person name="Buchanan P."/>
            <person name="Buyck B."/>
            <person name="Bense V."/>
            <person name="Catcheside P."/>
            <person name="Chovatia M."/>
            <person name="Cooper J."/>
            <person name="Damon W."/>
            <person name="Desjardin D."/>
            <person name="Finy P."/>
            <person name="Geml J."/>
            <person name="Haridas S."/>
            <person name="Hughes K."/>
            <person name="Justo A."/>
            <person name="Karasinski D."/>
            <person name="Kautmanova I."/>
            <person name="Kiss B."/>
            <person name="Kocsube S."/>
            <person name="Kotiranta H."/>
            <person name="LaButti K.M."/>
            <person name="Lechner B.E."/>
            <person name="Liimatainen K."/>
            <person name="Lipzen A."/>
            <person name="Lukacs Z."/>
            <person name="Mihaltcheva S."/>
            <person name="Morgado L.N."/>
            <person name="Niskanen T."/>
            <person name="Noordeloos M.E."/>
            <person name="Ohm R.A."/>
            <person name="Ortiz-Santana B."/>
            <person name="Ovrebo C."/>
            <person name="Racz N."/>
            <person name="Riley R."/>
            <person name="Savchenko A."/>
            <person name="Shiryaev A."/>
            <person name="Soop K."/>
            <person name="Spirin V."/>
            <person name="Szebenyi C."/>
            <person name="Tomsovsky M."/>
            <person name="Tulloss R.E."/>
            <person name="Uehling J."/>
            <person name="Grigoriev I.V."/>
            <person name="Vagvolgyi C."/>
            <person name="Papp T."/>
            <person name="Martin F.M."/>
            <person name="Miettinen O."/>
            <person name="Hibbett D.S."/>
            <person name="Nagy L.G."/>
        </authorList>
    </citation>
    <scope>NUCLEOTIDE SEQUENCE [LARGE SCALE GENOMIC DNA]</scope>
    <source>
        <strain evidence="3 4">FP101781</strain>
    </source>
</reference>
<evidence type="ECO:0000313" key="4">
    <source>
        <dbReference type="Proteomes" id="UP000298030"/>
    </source>
</evidence>
<feature type="domain" description="Nephrocystin 3-like N-terminal" evidence="2">
    <location>
        <begin position="47"/>
        <end position="214"/>
    </location>
</feature>
<dbReference type="OrthoDB" id="163438at2759"/>
<dbReference type="STRING" id="71717.A0A4Y7SAM2"/>
<keyword evidence="1" id="KW-0677">Repeat</keyword>